<reference evidence="1 2" key="1">
    <citation type="submission" date="2017-06" db="EMBL/GenBank/DDBJ databases">
        <title>Genome of Fusarium nygamai isolate CS10214.</title>
        <authorList>
            <person name="Gardiner D.M."/>
            <person name="Obanor F."/>
            <person name="Kazan K."/>
        </authorList>
    </citation>
    <scope>NUCLEOTIDE SEQUENCE [LARGE SCALE GENOMIC DNA]</scope>
    <source>
        <strain evidence="1 2">CS10214</strain>
    </source>
</reference>
<evidence type="ECO:0000313" key="1">
    <source>
        <dbReference type="EMBL" id="PNP82710.1"/>
    </source>
</evidence>
<dbReference type="EMBL" id="MTQA01000056">
    <property type="protein sequence ID" value="PNP82710.1"/>
    <property type="molecule type" value="Genomic_DNA"/>
</dbReference>
<organism evidence="1 2">
    <name type="scientific">Gibberella nygamai</name>
    <name type="common">Bean root rot disease fungus</name>
    <name type="synonym">Fusarium nygamai</name>
    <dbReference type="NCBI Taxonomy" id="42673"/>
    <lineage>
        <taxon>Eukaryota</taxon>
        <taxon>Fungi</taxon>
        <taxon>Dikarya</taxon>
        <taxon>Ascomycota</taxon>
        <taxon>Pezizomycotina</taxon>
        <taxon>Sordariomycetes</taxon>
        <taxon>Hypocreomycetidae</taxon>
        <taxon>Hypocreales</taxon>
        <taxon>Nectriaceae</taxon>
        <taxon>Fusarium</taxon>
        <taxon>Fusarium fujikuroi species complex</taxon>
    </lineage>
</organism>
<accession>A0A2K0WKA3</accession>
<protein>
    <submittedName>
        <fullName evidence="1">Uncharacterized protein</fullName>
    </submittedName>
</protein>
<comment type="caution">
    <text evidence="1">The sequence shown here is derived from an EMBL/GenBank/DDBJ whole genome shotgun (WGS) entry which is preliminary data.</text>
</comment>
<dbReference type="STRING" id="42673.A0A2K0WKA3"/>
<name>A0A2K0WKA3_GIBNY</name>
<proteinExistence type="predicted"/>
<dbReference type="AlphaFoldDB" id="A0A2K0WKA3"/>
<sequence length="215" mass="24296">MEMFCGLDCGNLQVSDTHTAPRNCLRVPYGDVSNINQQLNKFTSRDLAKNYIARSISSKDVIAKHIGRSIRTNVSVLAIHPLFQRLWVTVCMDRTGSRTKRTLKKSFKARVLQISDAEDKRQAQAWLDGADTFLHEIDEEIQMPAEVNLGDNIPPEGTKCCDYCFEENSILKSMCTNPSCVIKMCTECANDWSNEAIRLCIYCNSPLIYSDMPTN</sequence>
<dbReference type="OrthoDB" id="2532955at2759"/>
<keyword evidence="2" id="KW-1185">Reference proteome</keyword>
<dbReference type="Proteomes" id="UP000236664">
    <property type="component" value="Unassembled WGS sequence"/>
</dbReference>
<gene>
    <name evidence="1" type="ORF">FNYG_03941</name>
</gene>
<evidence type="ECO:0000313" key="2">
    <source>
        <dbReference type="Proteomes" id="UP000236664"/>
    </source>
</evidence>